<evidence type="ECO:0000256" key="2">
    <source>
        <dbReference type="SAM" id="SignalP"/>
    </source>
</evidence>
<dbReference type="GO" id="GO:0006624">
    <property type="term" value="P:vacuolar protein processing"/>
    <property type="evidence" value="ECO:0007669"/>
    <property type="project" value="TreeGrafter"/>
</dbReference>
<evidence type="ECO:0000313" key="3">
    <source>
        <dbReference type="Proteomes" id="UP000515154"/>
    </source>
</evidence>
<dbReference type="AlphaFoldDB" id="A0A6P7TI19"/>
<comment type="similarity">
    <text evidence="1">Belongs to the peptidase C13 family.</text>
</comment>
<dbReference type="KEGG" id="osn:115224485"/>
<dbReference type="PRINTS" id="PR00776">
    <property type="entry name" value="HEMOGLOBNASE"/>
</dbReference>
<dbReference type="Pfam" id="PF01650">
    <property type="entry name" value="Peptidase_C13"/>
    <property type="match status" value="1"/>
</dbReference>
<reference evidence="4" key="1">
    <citation type="submission" date="2025-08" db="UniProtKB">
        <authorList>
            <consortium name="RefSeq"/>
        </authorList>
    </citation>
    <scope>IDENTIFICATION</scope>
</reference>
<dbReference type="RefSeq" id="XP_029651254.1">
    <property type="nucleotide sequence ID" value="XM_029795394.1"/>
</dbReference>
<gene>
    <name evidence="4" type="primary">LOC115224485</name>
</gene>
<dbReference type="Gene3D" id="3.40.50.1460">
    <property type="match status" value="1"/>
</dbReference>
<dbReference type="Proteomes" id="UP000515154">
    <property type="component" value="Linkage group LG25"/>
</dbReference>
<name>A0A6P7TI19_9MOLL</name>
<protein>
    <submittedName>
        <fullName evidence="4">Legumain</fullName>
    </submittedName>
</protein>
<keyword evidence="3" id="KW-1185">Reference proteome</keyword>
<evidence type="ECO:0000256" key="1">
    <source>
        <dbReference type="ARBA" id="ARBA00009941"/>
    </source>
</evidence>
<dbReference type="GO" id="GO:0005773">
    <property type="term" value="C:vacuole"/>
    <property type="evidence" value="ECO:0007669"/>
    <property type="project" value="GOC"/>
</dbReference>
<keyword evidence="2" id="KW-0732">Signal</keyword>
<dbReference type="GO" id="GO:0004197">
    <property type="term" value="F:cysteine-type endopeptidase activity"/>
    <property type="evidence" value="ECO:0007669"/>
    <property type="project" value="TreeGrafter"/>
</dbReference>
<dbReference type="InterPro" id="IPR001096">
    <property type="entry name" value="Peptidase_C13"/>
</dbReference>
<dbReference type="PANTHER" id="PTHR12000">
    <property type="entry name" value="HEMOGLOBINASE FAMILY MEMBER"/>
    <property type="match status" value="1"/>
</dbReference>
<organism evidence="3 4">
    <name type="scientific">Octopus sinensis</name>
    <name type="common">East Asian common octopus</name>
    <dbReference type="NCBI Taxonomy" id="2607531"/>
    <lineage>
        <taxon>Eukaryota</taxon>
        <taxon>Metazoa</taxon>
        <taxon>Spiralia</taxon>
        <taxon>Lophotrochozoa</taxon>
        <taxon>Mollusca</taxon>
        <taxon>Cephalopoda</taxon>
        <taxon>Coleoidea</taxon>
        <taxon>Octopodiformes</taxon>
        <taxon>Octopoda</taxon>
        <taxon>Incirrata</taxon>
        <taxon>Octopodidae</taxon>
        <taxon>Octopus</taxon>
    </lineage>
</organism>
<accession>A0A6P7TI19</accession>
<feature type="chain" id="PRO_5027880043" evidence="2">
    <location>
        <begin position="21"/>
        <end position="170"/>
    </location>
</feature>
<proteinExistence type="inferred from homology"/>
<dbReference type="GO" id="GO:0051603">
    <property type="term" value="P:proteolysis involved in protein catabolic process"/>
    <property type="evidence" value="ECO:0007669"/>
    <property type="project" value="TreeGrafter"/>
</dbReference>
<feature type="signal peptide" evidence="2">
    <location>
        <begin position="1"/>
        <end position="20"/>
    </location>
</feature>
<sequence length="170" mass="18896">MLKVLSSVLVLLMTSGHYLGLEINLPELENGGVHWALLVAGSNTWSNYRHQADICHAYQVLHKNGIPDERIVVMMYDDIANNRMNPEPGKVINKPNGVNVYEGVPKDYTGDDVTPSVFLNVLQGKKEALNGHGSGKVIARRMNSQVKLRQDLIMEVKSRKSIPQAFCPAF</sequence>
<dbReference type="PANTHER" id="PTHR12000:SF42">
    <property type="entry name" value="LEGUMAIN"/>
    <property type="match status" value="1"/>
</dbReference>
<evidence type="ECO:0000313" key="4">
    <source>
        <dbReference type="RefSeq" id="XP_029651254.1"/>
    </source>
</evidence>